<sequence length="497" mass="54891" precursor="true">MTDNRIKSVVVVGGGTAGWMSAALLARALGGTVDIRLVESEEIGTVGVGEATIPQIRNFNAFLGLDENAFLAATQGTIKLGIEFIDWRAPGQSYIHAFGEIGRQLGAVPFHHYWLAGRLKGDDHPLWDYSLNAQAAKAGRFGCAAGAPPTEALTYAFQFDAALYAGHLRAYAEHHGVARTEGRILGANLRGVDGLVESVTLESGEVVAGDFFIDCSGFRGVLIEQALRTGYEDWSSYLPCDRAIAVPTANVGPPRPYTQAFARSAGWQWRIPLQHRTGNGHVFCSRFISEDEAVGQLMANLEGEALAEPRTLKFVTGRRKVFWSRNVLALGLSSGFMEPLESTSIHLIQSGLSRLLNLFPDKAFAQRDIDEYNRQAGLEFERIRDFLVLHYWANQRDEPFWRACREMAVPPELTRKVELFRARGRLFREPEDLFLEASWLQVLVGQGVLPERCHPMTGMITDPQLQGFLADLRKITADCAAALPAHADFIRQHAAAR</sequence>
<dbReference type="InterPro" id="IPR050816">
    <property type="entry name" value="Flavin-dep_Halogenase_NPB"/>
</dbReference>
<dbReference type="InterPro" id="IPR006905">
    <property type="entry name" value="Flavin_halogenase"/>
</dbReference>
<feature type="binding site" evidence="2">
    <location>
        <position position="79"/>
    </location>
    <ligand>
        <name>7-chloro-L-tryptophan</name>
        <dbReference type="ChEBI" id="CHEBI:58713"/>
    </ligand>
</feature>
<dbReference type="eggNOG" id="COG0665">
    <property type="taxonomic scope" value="Bacteria"/>
</dbReference>
<dbReference type="GO" id="GO:0004497">
    <property type="term" value="F:monooxygenase activity"/>
    <property type="evidence" value="ECO:0007669"/>
    <property type="project" value="InterPro"/>
</dbReference>
<proteinExistence type="predicted"/>
<feature type="binding site" evidence="2">
    <location>
        <position position="345"/>
    </location>
    <ligand>
        <name>FAD</name>
        <dbReference type="ChEBI" id="CHEBI:57692"/>
    </ligand>
</feature>
<dbReference type="KEGG" id="cak:Caul_4092"/>
<dbReference type="InterPro" id="IPR033856">
    <property type="entry name" value="Trp_halogen"/>
</dbReference>
<feature type="binding site" evidence="2">
    <location>
        <position position="332"/>
    </location>
    <ligand>
        <name>FAD</name>
        <dbReference type="ChEBI" id="CHEBI:57692"/>
    </ligand>
</feature>
<evidence type="ECO:0000313" key="3">
    <source>
        <dbReference type="EMBL" id="ABZ73216.1"/>
    </source>
</evidence>
<feature type="binding site" evidence="2">
    <location>
        <begin position="14"/>
        <end position="17"/>
    </location>
    <ligand>
        <name>FAD</name>
        <dbReference type="ChEBI" id="CHEBI:57692"/>
    </ligand>
</feature>
<dbReference type="Pfam" id="PF04820">
    <property type="entry name" value="Trp_halogenase"/>
    <property type="match status" value="1"/>
</dbReference>
<dbReference type="STRING" id="366602.Caul_4092"/>
<gene>
    <name evidence="3" type="ordered locus">Caul_4092</name>
</gene>
<accession>B0SXK4</accession>
<dbReference type="SUPFAM" id="SSF51905">
    <property type="entry name" value="FAD/NAD(P)-binding domain"/>
    <property type="match status" value="1"/>
</dbReference>
<dbReference type="GO" id="GO:0000166">
    <property type="term" value="F:nucleotide binding"/>
    <property type="evidence" value="ECO:0007669"/>
    <property type="project" value="UniProtKB-KW"/>
</dbReference>
<feature type="binding site" evidence="2">
    <location>
        <position position="341"/>
    </location>
    <ligand>
        <name>L-tryptophan</name>
        <dbReference type="ChEBI" id="CHEBI:57912"/>
    </ligand>
</feature>
<dbReference type="AlphaFoldDB" id="B0SXK4"/>
<dbReference type="PIRSF" id="PIRSF011396">
    <property type="entry name" value="Trp_halogenase"/>
    <property type="match status" value="1"/>
</dbReference>
<reference evidence="3" key="1">
    <citation type="submission" date="2008-01" db="EMBL/GenBank/DDBJ databases">
        <title>Complete sequence of chromosome of Caulobacter sp. K31.</title>
        <authorList>
            <consortium name="US DOE Joint Genome Institute"/>
            <person name="Copeland A."/>
            <person name="Lucas S."/>
            <person name="Lapidus A."/>
            <person name="Barry K."/>
            <person name="Glavina del Rio T."/>
            <person name="Dalin E."/>
            <person name="Tice H."/>
            <person name="Pitluck S."/>
            <person name="Bruce D."/>
            <person name="Goodwin L."/>
            <person name="Thompson L.S."/>
            <person name="Brettin T."/>
            <person name="Detter J.C."/>
            <person name="Han C."/>
            <person name="Schmutz J."/>
            <person name="Larimer F."/>
            <person name="Land M."/>
            <person name="Hauser L."/>
            <person name="Kyrpides N."/>
            <person name="Kim E."/>
            <person name="Stephens C."/>
            <person name="Richardson P."/>
        </authorList>
    </citation>
    <scope>NUCLEOTIDE SEQUENCE [LARGE SCALE GENOMIC DNA]</scope>
    <source>
        <strain evidence="3">K31</strain>
    </source>
</reference>
<dbReference type="Gene3D" id="3.50.50.60">
    <property type="entry name" value="FAD/NAD(P)-binding domain"/>
    <property type="match status" value="1"/>
</dbReference>
<dbReference type="HOGENOM" id="CLU_022247_1_0_5"/>
<protein>
    <submittedName>
        <fullName evidence="3">Tryptophan halogenase</fullName>
    </submittedName>
</protein>
<feature type="active site" evidence="1">
    <location>
        <position position="79"/>
    </location>
</feature>
<dbReference type="PANTHER" id="PTHR43747:SF4">
    <property type="entry name" value="FLAVIN-DEPENDENT TRYPTOPHAN HALOGENASE"/>
    <property type="match status" value="1"/>
</dbReference>
<dbReference type="EMBL" id="CP000927">
    <property type="protein sequence ID" value="ABZ73216.1"/>
    <property type="molecule type" value="Genomic_DNA"/>
</dbReference>
<dbReference type="OrthoDB" id="5695497at2"/>
<dbReference type="PANTHER" id="PTHR43747">
    <property type="entry name" value="FAD-BINDING PROTEIN"/>
    <property type="match status" value="1"/>
</dbReference>
<keyword evidence="2" id="KW-0547">Nucleotide-binding</keyword>
<dbReference type="InterPro" id="IPR036188">
    <property type="entry name" value="FAD/NAD-bd_sf"/>
</dbReference>
<organism evidence="3">
    <name type="scientific">Caulobacter sp. (strain K31)</name>
    <dbReference type="NCBI Taxonomy" id="366602"/>
    <lineage>
        <taxon>Bacteria</taxon>
        <taxon>Pseudomonadati</taxon>
        <taxon>Pseudomonadota</taxon>
        <taxon>Alphaproteobacteria</taxon>
        <taxon>Caulobacterales</taxon>
        <taxon>Caulobacteraceae</taxon>
        <taxon>Caulobacter</taxon>
    </lineage>
</organism>
<evidence type="ECO:0000256" key="2">
    <source>
        <dbReference type="PIRSR" id="PIRSR011396-2"/>
    </source>
</evidence>
<evidence type="ECO:0000256" key="1">
    <source>
        <dbReference type="PIRSR" id="PIRSR011396-1"/>
    </source>
</evidence>
<name>B0SXK4_CAUSK</name>
<keyword evidence="2" id="KW-0285">Flavoprotein</keyword>
<keyword evidence="2" id="KW-0274">FAD</keyword>